<dbReference type="GO" id="GO:0003676">
    <property type="term" value="F:nucleic acid binding"/>
    <property type="evidence" value="ECO:0007669"/>
    <property type="project" value="InterPro"/>
</dbReference>
<dbReference type="InterPro" id="IPR001584">
    <property type="entry name" value="Integrase_cat-core"/>
</dbReference>
<dbReference type="InterPro" id="IPR012337">
    <property type="entry name" value="RNaseH-like_sf"/>
</dbReference>
<dbReference type="GO" id="GO:0006508">
    <property type="term" value="P:proteolysis"/>
    <property type="evidence" value="ECO:0007669"/>
    <property type="project" value="UniProtKB-KW"/>
</dbReference>
<feature type="coiled-coil region" evidence="5">
    <location>
        <begin position="225"/>
        <end position="275"/>
    </location>
</feature>
<keyword evidence="3" id="KW-0064">Aspartyl protease</keyword>
<evidence type="ECO:0000313" key="7">
    <source>
        <dbReference type="EMBL" id="KAK7353979.1"/>
    </source>
</evidence>
<keyword evidence="2" id="KW-0479">Metal-binding</keyword>
<dbReference type="Pfam" id="PF00665">
    <property type="entry name" value="rve"/>
    <property type="match status" value="1"/>
</dbReference>
<evidence type="ECO:0000256" key="4">
    <source>
        <dbReference type="ARBA" id="ARBA00022801"/>
    </source>
</evidence>
<reference evidence="7 8" key="1">
    <citation type="submission" date="2024-01" db="EMBL/GenBank/DDBJ databases">
        <title>The genomes of 5 underutilized Papilionoideae crops provide insights into root nodulation and disease resistanc.</title>
        <authorList>
            <person name="Jiang F."/>
        </authorList>
    </citation>
    <scope>NUCLEOTIDE SEQUENCE [LARGE SCALE GENOMIC DNA]</scope>
    <source>
        <strain evidence="7">JINMINGXINNONG_FW02</strain>
        <tissue evidence="7">Leaves</tissue>
    </source>
</reference>
<evidence type="ECO:0000256" key="2">
    <source>
        <dbReference type="ARBA" id="ARBA00022723"/>
    </source>
</evidence>
<dbReference type="GO" id="GO:0004190">
    <property type="term" value="F:aspartic-type endopeptidase activity"/>
    <property type="evidence" value="ECO:0007669"/>
    <property type="project" value="UniProtKB-KW"/>
</dbReference>
<dbReference type="Gene3D" id="3.30.420.10">
    <property type="entry name" value="Ribonuclease H-like superfamily/Ribonuclease H"/>
    <property type="match status" value="1"/>
</dbReference>
<name>A0AAN9MJH6_PHACN</name>
<keyword evidence="1" id="KW-0645">Protease</keyword>
<sequence length="1308" mass="148851">MGRRVGGLLGVRCCYCSSNLAYWFKADLCILNQGSAVNRPPMFNGMNYAFWKVRMRIFMESIDALIWEAVVNGPYVPMQVVKDEEKVKPRSEWNETERRKAQHDLVAKNIITSALTMDEFFRISQCKSAKEMWEVLEVTHEGTEDVKRSRKHALIQEYELFRMQPEESIADVQKRFTHIVNHLTGLGKEFDREELNIKILKCLDRSWQPKVTAIFESRDLSKLGTAALFGKLMEHELELKRLKEQETTERKPKGLALKATELNEIKEEKEDAEDDDTISLLTKRFRHIKTDCPDNQTKDKSASKKFERNKGRRDYISWEENEASSTSSSSTEDEENNLCFMMKDEESSSDSIDSKKNQWYLDSGCSKHMTGDLTKFTSLKLKAEGHVTYGDNNRGRILGKGTVGTGNSTTIENVLYVEGLKHSLLSISQLCDKGYKVNFESKGCTISSNSSSKDNRLCDACVKGKQIKSSFKLKDIVSTKNPLDVLHMDLFGPSRVASLAGNLYALVVVDDYSRFTWTLFLAHKHDAYTAFKKLAKILQNENGCCIKSIQSDHGGEFQNAKFERFCEKHGITHTFSAPRTPQQNGVVERKNRSLEELARTMLNESKLPKYFWADAVYTTGYVLNRTLIRPILKKTPYELYKGRKPSVSHLRVFGCKCFVLNNGKENLGKFDAKSDEGVHIGYALNGHAYRVFNKRLLIVEESMHVVFDETDHSISKTAADDPDSNEFKSVLNQNESIHFDTVDTHVVQESTAAAGLPKEWKIPRDLTLDNVIGNIEKGVSTRKFLNNFCEAMAFVSQVEPKNLKEALKDSNWILAMQEELNQFALNEVWTLVPRIPEMNVIGTKWVFRNKMDEHGVITRNKARLVAKGYNQEEGIDYDETYAPVARLEAVRLLLAFSCIKGFKLFQMDVKSAFLNGYINEEVFVSQPPGFEDHQHPEYVFKLQKALYGLKQAPRQWYERLSDFLTSQGYDRGTSDKTLFIKKKGDDSILVQVYVDDIIFGSNNGELCEAFVKVMKSEFEMSMMGELNYFLGLQIKQLKDGIFLSQAKYCKDLLKKFEMDKCKPICTPFSTSCHLDHDEAGISVDETKYRGLIGSLLYLTASRPDIMFAVCMCARFQYAPKESHYNAVKRILKYLQGTKEVGLWYPGNISLSLTGYSDSDFAGCKIDRKSTSGTCHLLGSSLISWQCKKQACVALSTAEAEYIAAGSCCAQTIWLRQQLNDFGILLNHIPLLCDNTSAINLTKNPVMHSRTKHIEIRHHFLREHISNGTCDIKFIGTDLQLADLFTKPLAKDRFNFLLNELGIINVNCA</sequence>
<dbReference type="InterPro" id="IPR043502">
    <property type="entry name" value="DNA/RNA_pol_sf"/>
</dbReference>
<dbReference type="PANTHER" id="PTHR42648">
    <property type="entry name" value="TRANSPOSASE, PUTATIVE-RELATED"/>
    <property type="match status" value="1"/>
</dbReference>
<dbReference type="InterPro" id="IPR013103">
    <property type="entry name" value="RVT_2"/>
</dbReference>
<dbReference type="Pfam" id="PF07727">
    <property type="entry name" value="RVT_2"/>
    <property type="match status" value="1"/>
</dbReference>
<protein>
    <recommendedName>
        <fullName evidence="6">Integrase catalytic domain-containing protein</fullName>
    </recommendedName>
</protein>
<dbReference type="InterPro" id="IPR054722">
    <property type="entry name" value="PolX-like_BBD"/>
</dbReference>
<evidence type="ECO:0000256" key="3">
    <source>
        <dbReference type="ARBA" id="ARBA00022750"/>
    </source>
</evidence>
<gene>
    <name evidence="7" type="ORF">VNO80_19435</name>
</gene>
<evidence type="ECO:0000313" key="8">
    <source>
        <dbReference type="Proteomes" id="UP001374584"/>
    </source>
</evidence>
<dbReference type="CDD" id="cd09272">
    <property type="entry name" value="RNase_HI_RT_Ty1"/>
    <property type="match status" value="1"/>
</dbReference>
<accession>A0AAN9MJH6</accession>
<dbReference type="GO" id="GO:0015074">
    <property type="term" value="P:DNA integration"/>
    <property type="evidence" value="ECO:0007669"/>
    <property type="project" value="InterPro"/>
</dbReference>
<dbReference type="GO" id="GO:0046872">
    <property type="term" value="F:metal ion binding"/>
    <property type="evidence" value="ECO:0007669"/>
    <property type="project" value="UniProtKB-KW"/>
</dbReference>
<dbReference type="Pfam" id="PF22936">
    <property type="entry name" value="Pol_BBD"/>
    <property type="match status" value="1"/>
</dbReference>
<dbReference type="Proteomes" id="UP001374584">
    <property type="component" value="Unassembled WGS sequence"/>
</dbReference>
<dbReference type="Pfam" id="PF25597">
    <property type="entry name" value="SH3_retrovirus"/>
    <property type="match status" value="1"/>
</dbReference>
<feature type="domain" description="Integrase catalytic" evidence="6">
    <location>
        <begin position="478"/>
        <end position="644"/>
    </location>
</feature>
<dbReference type="SUPFAM" id="SSF53098">
    <property type="entry name" value="Ribonuclease H-like"/>
    <property type="match status" value="1"/>
</dbReference>
<dbReference type="InterPro" id="IPR036397">
    <property type="entry name" value="RNaseH_sf"/>
</dbReference>
<dbReference type="PANTHER" id="PTHR42648:SF21">
    <property type="entry name" value="CYSTEINE-RICH RLK (RECEPTOR-LIKE PROTEIN KINASE) 8"/>
    <property type="match status" value="1"/>
</dbReference>
<evidence type="ECO:0000259" key="6">
    <source>
        <dbReference type="PROSITE" id="PS50994"/>
    </source>
</evidence>
<dbReference type="SUPFAM" id="SSF56672">
    <property type="entry name" value="DNA/RNA polymerases"/>
    <property type="match status" value="1"/>
</dbReference>
<dbReference type="PROSITE" id="PS50994">
    <property type="entry name" value="INTEGRASE"/>
    <property type="match status" value="1"/>
</dbReference>
<proteinExistence type="predicted"/>
<dbReference type="InterPro" id="IPR039537">
    <property type="entry name" value="Retrotran_Ty1/copia-like"/>
</dbReference>
<organism evidence="7 8">
    <name type="scientific">Phaseolus coccineus</name>
    <name type="common">Scarlet runner bean</name>
    <name type="synonym">Phaseolus multiflorus</name>
    <dbReference type="NCBI Taxonomy" id="3886"/>
    <lineage>
        <taxon>Eukaryota</taxon>
        <taxon>Viridiplantae</taxon>
        <taxon>Streptophyta</taxon>
        <taxon>Embryophyta</taxon>
        <taxon>Tracheophyta</taxon>
        <taxon>Spermatophyta</taxon>
        <taxon>Magnoliopsida</taxon>
        <taxon>eudicotyledons</taxon>
        <taxon>Gunneridae</taxon>
        <taxon>Pentapetalae</taxon>
        <taxon>rosids</taxon>
        <taxon>fabids</taxon>
        <taxon>Fabales</taxon>
        <taxon>Fabaceae</taxon>
        <taxon>Papilionoideae</taxon>
        <taxon>50 kb inversion clade</taxon>
        <taxon>NPAAA clade</taxon>
        <taxon>indigoferoid/millettioid clade</taxon>
        <taxon>Phaseoleae</taxon>
        <taxon>Phaseolus</taxon>
    </lineage>
</organism>
<dbReference type="InterPro" id="IPR057670">
    <property type="entry name" value="SH3_retrovirus"/>
</dbReference>
<evidence type="ECO:0000256" key="1">
    <source>
        <dbReference type="ARBA" id="ARBA00022670"/>
    </source>
</evidence>
<keyword evidence="8" id="KW-1185">Reference proteome</keyword>
<evidence type="ECO:0000256" key="5">
    <source>
        <dbReference type="SAM" id="Coils"/>
    </source>
</evidence>
<comment type="caution">
    <text evidence="7">The sequence shown here is derived from an EMBL/GenBank/DDBJ whole genome shotgun (WGS) entry which is preliminary data.</text>
</comment>
<keyword evidence="5" id="KW-0175">Coiled coil</keyword>
<dbReference type="Pfam" id="PF14223">
    <property type="entry name" value="Retrotran_gag_2"/>
    <property type="match status" value="1"/>
</dbReference>
<dbReference type="EMBL" id="JAYMYR010000007">
    <property type="protein sequence ID" value="KAK7353979.1"/>
    <property type="molecule type" value="Genomic_DNA"/>
</dbReference>
<keyword evidence="4" id="KW-0378">Hydrolase</keyword>